<evidence type="ECO:0000313" key="9">
    <source>
        <dbReference type="EMBL" id="KTD64686.1"/>
    </source>
</evidence>
<name>A0A0W0Z6X6_LEGSP</name>
<keyword evidence="4 8" id="KW-1133">Transmembrane helix</keyword>
<keyword evidence="7" id="KW-0408">Iron</keyword>
<dbReference type="GO" id="GO:0017004">
    <property type="term" value="P:cytochrome complex assembly"/>
    <property type="evidence" value="ECO:0007669"/>
    <property type="project" value="TreeGrafter"/>
</dbReference>
<keyword evidence="5" id="KW-0249">Electron transport</keyword>
<sequence>MVSNVTSLTGNGLKDWLIQRVTAVYFAAYSLFLLGFLLWHPHLAYHQWQALFACNWFKVASLIAVLALSLHAWVGIWTVTTDYMKCTVLRLAVQMAVVTWLLAQFIWVLMIVWGQ</sequence>
<keyword evidence="5" id="KW-1003">Cell membrane</keyword>
<comment type="subcellular location">
    <subcellularLocation>
        <location evidence="5">Cell inner membrane</location>
        <topology evidence="5">Multi-pass membrane protein</topology>
    </subcellularLocation>
    <subcellularLocation>
        <location evidence="2">Membrane</location>
        <topology evidence="2">Multi-pass membrane protein</topology>
    </subcellularLocation>
</comment>
<evidence type="ECO:0000256" key="4">
    <source>
        <dbReference type="ARBA" id="ARBA00022989"/>
    </source>
</evidence>
<dbReference type="PATRIC" id="fig|452.5.peg.934"/>
<dbReference type="EMBL" id="LNYX01000012">
    <property type="protein sequence ID" value="KTD64686.1"/>
    <property type="molecule type" value="Genomic_DNA"/>
</dbReference>
<proteinExistence type="predicted"/>
<feature type="binding site" evidence="6">
    <location>
        <position position="83"/>
    </location>
    <ligand>
        <name>a ubiquinone</name>
        <dbReference type="ChEBI" id="CHEBI:16389"/>
    </ligand>
</feature>
<comment type="function">
    <text evidence="1 5">Membrane-anchoring subunit of succinate dehydrogenase (SDH).</text>
</comment>
<dbReference type="InterPro" id="IPR034804">
    <property type="entry name" value="SQR/QFR_C/D"/>
</dbReference>
<evidence type="ECO:0000256" key="1">
    <source>
        <dbReference type="ARBA" id="ARBA00004050"/>
    </source>
</evidence>
<accession>A0A0W0Z6X6</accession>
<comment type="cofactor">
    <cofactor evidence="7">
        <name>heme</name>
        <dbReference type="ChEBI" id="CHEBI:30413"/>
    </cofactor>
    <text evidence="7">The heme is bound between the two transmembrane subunits.</text>
</comment>
<dbReference type="GO" id="GO:0005886">
    <property type="term" value="C:plasma membrane"/>
    <property type="evidence" value="ECO:0007669"/>
    <property type="project" value="UniProtKB-SubCell"/>
</dbReference>
<dbReference type="PANTHER" id="PTHR38689">
    <property type="entry name" value="SUCCINATE DEHYDROGENASE HYDROPHOBIC MEMBRANE ANCHOR SUBUNIT"/>
    <property type="match status" value="1"/>
</dbReference>
<keyword evidence="5" id="KW-0816">Tricarboxylic acid cycle</keyword>
<reference evidence="9 10" key="1">
    <citation type="submission" date="2015-11" db="EMBL/GenBank/DDBJ databases">
        <title>Genomic analysis of 38 Legionella species identifies large and diverse effector repertoires.</title>
        <authorList>
            <person name="Burstein D."/>
            <person name="Amaro F."/>
            <person name="Zusman T."/>
            <person name="Lifshitz Z."/>
            <person name="Cohen O."/>
            <person name="Gilbert J.A."/>
            <person name="Pupko T."/>
            <person name="Shuman H.A."/>
            <person name="Segal G."/>
        </authorList>
    </citation>
    <scope>NUCLEOTIDE SEQUENCE [LARGE SCALE GENOMIC DNA]</scope>
    <source>
        <strain evidence="9 10">Mt.St.Helens-9</strain>
    </source>
</reference>
<dbReference type="CDD" id="cd03494">
    <property type="entry name" value="SQR_TypeC_SdhD"/>
    <property type="match status" value="1"/>
</dbReference>
<feature type="transmembrane region" description="Helical" evidence="8">
    <location>
        <begin position="21"/>
        <end position="39"/>
    </location>
</feature>
<dbReference type="GO" id="GO:0006099">
    <property type="term" value="P:tricarboxylic acid cycle"/>
    <property type="evidence" value="ECO:0007669"/>
    <property type="project" value="UniProtKB-UniRule"/>
</dbReference>
<dbReference type="STRING" id="452.Lspi_0853"/>
<keyword evidence="5" id="KW-0997">Cell inner membrane</keyword>
<organism evidence="9 10">
    <name type="scientific">Legionella spiritensis</name>
    <dbReference type="NCBI Taxonomy" id="452"/>
    <lineage>
        <taxon>Bacteria</taxon>
        <taxon>Pseudomonadati</taxon>
        <taxon>Pseudomonadota</taxon>
        <taxon>Gammaproteobacteria</taxon>
        <taxon>Legionellales</taxon>
        <taxon>Legionellaceae</taxon>
        <taxon>Legionella</taxon>
    </lineage>
</organism>
<evidence type="ECO:0000256" key="2">
    <source>
        <dbReference type="ARBA" id="ARBA00004141"/>
    </source>
</evidence>
<evidence type="ECO:0000256" key="8">
    <source>
        <dbReference type="SAM" id="Phobius"/>
    </source>
</evidence>
<dbReference type="UniPathway" id="UPA00223"/>
<feature type="transmembrane region" description="Helical" evidence="8">
    <location>
        <begin position="91"/>
        <end position="113"/>
    </location>
</feature>
<dbReference type="GO" id="GO:0020037">
    <property type="term" value="F:heme binding"/>
    <property type="evidence" value="ECO:0007669"/>
    <property type="project" value="InterPro"/>
</dbReference>
<dbReference type="SUPFAM" id="SSF81343">
    <property type="entry name" value="Fumarate reductase respiratory complex transmembrane subunits"/>
    <property type="match status" value="1"/>
</dbReference>
<dbReference type="AlphaFoldDB" id="A0A0W0Z6X6"/>
<dbReference type="RefSeq" id="WP_058482794.1">
    <property type="nucleotide sequence ID" value="NZ_CAAAII010000002.1"/>
</dbReference>
<dbReference type="GO" id="GO:0009055">
    <property type="term" value="F:electron transfer activity"/>
    <property type="evidence" value="ECO:0007669"/>
    <property type="project" value="TreeGrafter"/>
</dbReference>
<evidence type="ECO:0000313" key="10">
    <source>
        <dbReference type="Proteomes" id="UP000054877"/>
    </source>
</evidence>
<keyword evidence="7" id="KW-0349">Heme</keyword>
<comment type="caution">
    <text evidence="9">The sequence shown here is derived from an EMBL/GenBank/DDBJ whole genome shotgun (WGS) entry which is preliminary data.</text>
</comment>
<dbReference type="NCBIfam" id="TIGR02968">
    <property type="entry name" value="succ_dehyd_anc"/>
    <property type="match status" value="1"/>
</dbReference>
<evidence type="ECO:0000256" key="6">
    <source>
        <dbReference type="PIRSR" id="PIRSR000169-1"/>
    </source>
</evidence>
<keyword evidence="10" id="KW-1185">Reference proteome</keyword>
<comment type="pathway">
    <text evidence="5">Carbohydrate metabolism; tricarboxylic acid cycle.</text>
</comment>
<dbReference type="Gene3D" id="1.20.1300.10">
    <property type="entry name" value="Fumarate reductase/succinate dehydrogenase, transmembrane subunit"/>
    <property type="match status" value="1"/>
</dbReference>
<evidence type="ECO:0000256" key="3">
    <source>
        <dbReference type="ARBA" id="ARBA00022692"/>
    </source>
</evidence>
<dbReference type="Proteomes" id="UP000054877">
    <property type="component" value="Unassembled WGS sequence"/>
</dbReference>
<keyword evidence="5 8" id="KW-0472">Membrane</keyword>
<feature type="binding site" description="axial binding residue" evidence="7">
    <location>
        <position position="71"/>
    </location>
    <ligand>
        <name>heme</name>
        <dbReference type="ChEBI" id="CHEBI:30413"/>
        <note>ligand shared with second transmembrane subunit</note>
    </ligand>
    <ligandPart>
        <name>Fe</name>
        <dbReference type="ChEBI" id="CHEBI:18248"/>
    </ligandPart>
</feature>
<dbReference type="OrthoDB" id="5612767at2"/>
<gene>
    <name evidence="9" type="primary">sdhD</name>
    <name evidence="9" type="ORF">Lspi_0853</name>
</gene>
<keyword evidence="3 8" id="KW-0812">Transmembrane</keyword>
<protein>
    <recommendedName>
        <fullName evidence="5">Succinate dehydrogenase hydrophobic membrane anchor subunit</fullName>
    </recommendedName>
</protein>
<dbReference type="InterPro" id="IPR014312">
    <property type="entry name" value="Succ_DH_anchor"/>
</dbReference>
<dbReference type="PIRSF" id="PIRSF000169">
    <property type="entry name" value="SDH_D"/>
    <property type="match status" value="1"/>
</dbReference>
<evidence type="ECO:0000256" key="5">
    <source>
        <dbReference type="PIRNR" id="PIRNR000169"/>
    </source>
</evidence>
<evidence type="ECO:0000256" key="7">
    <source>
        <dbReference type="PIRSR" id="PIRSR000169-2"/>
    </source>
</evidence>
<keyword evidence="7" id="KW-0479">Metal-binding</keyword>
<dbReference type="PANTHER" id="PTHR38689:SF1">
    <property type="entry name" value="SUCCINATE DEHYDROGENASE HYDROPHOBIC MEMBRANE ANCHOR SUBUNIT"/>
    <property type="match status" value="1"/>
</dbReference>
<feature type="transmembrane region" description="Helical" evidence="8">
    <location>
        <begin position="59"/>
        <end position="79"/>
    </location>
</feature>
<keyword evidence="5" id="KW-0813">Transport</keyword>
<dbReference type="GO" id="GO:0046872">
    <property type="term" value="F:metal ion binding"/>
    <property type="evidence" value="ECO:0007669"/>
    <property type="project" value="UniProtKB-KW"/>
</dbReference>